<sequence>MKNKNVFNYLKQLHADNAEYKEQMAELKKLPHEYQVVYKEIQNFLWEFTSGDGMDMLQPMYGLLDFFKEGAGNQVPVLDLVGEDVGEFAETMLHEIQAKTRINELKRKMNERVKKEINQNK</sequence>
<name>A0ABU3EZ70_9ENTE</name>
<accession>A0ABU3EZ70</accession>
<dbReference type="RefSeq" id="WP_137664722.1">
    <property type="nucleotide sequence ID" value="NZ_BJED01000013.1"/>
</dbReference>
<comment type="caution">
    <text evidence="1">The sequence shown here is derived from an EMBL/GenBank/DDBJ whole genome shotgun (WGS) entry which is preliminary data.</text>
</comment>
<dbReference type="Gene3D" id="1.10.1900.10">
    <property type="entry name" value="c-terminal domain of poly(a) binding protein"/>
    <property type="match status" value="1"/>
</dbReference>
<evidence type="ECO:0000313" key="1">
    <source>
        <dbReference type="EMBL" id="MDT2600175.1"/>
    </source>
</evidence>
<organism evidence="1 2">
    <name type="scientific">Enterococcus hulanensis</name>
    <dbReference type="NCBI Taxonomy" id="2559929"/>
    <lineage>
        <taxon>Bacteria</taxon>
        <taxon>Bacillati</taxon>
        <taxon>Bacillota</taxon>
        <taxon>Bacilli</taxon>
        <taxon>Lactobacillales</taxon>
        <taxon>Enterococcaceae</taxon>
        <taxon>Enterococcus</taxon>
    </lineage>
</organism>
<protein>
    <submittedName>
        <fullName evidence="1">DUF1048 domain-containing protein</fullName>
    </submittedName>
</protein>
<dbReference type="Proteomes" id="UP001252875">
    <property type="component" value="Unassembled WGS sequence"/>
</dbReference>
<dbReference type="Pfam" id="PF06304">
    <property type="entry name" value="DUF1048"/>
    <property type="match status" value="1"/>
</dbReference>
<dbReference type="SUPFAM" id="SSF158560">
    <property type="entry name" value="BH3980-like"/>
    <property type="match status" value="1"/>
</dbReference>
<dbReference type="InterPro" id="IPR008316">
    <property type="entry name" value="UCP029876"/>
</dbReference>
<gene>
    <name evidence="1" type="ORF">P7D85_10350</name>
</gene>
<dbReference type="EMBL" id="JARPYI010000005">
    <property type="protein sequence ID" value="MDT2600175.1"/>
    <property type="molecule type" value="Genomic_DNA"/>
</dbReference>
<evidence type="ECO:0000313" key="2">
    <source>
        <dbReference type="Proteomes" id="UP001252875"/>
    </source>
</evidence>
<keyword evidence="2" id="KW-1185">Reference proteome</keyword>
<reference evidence="1 2" key="1">
    <citation type="submission" date="2023-03" db="EMBL/GenBank/DDBJ databases">
        <authorList>
            <person name="Shen W."/>
            <person name="Cai J."/>
        </authorList>
    </citation>
    <scope>NUCLEOTIDE SEQUENCE [LARGE SCALE GENOMIC DNA]</scope>
    <source>
        <strain evidence="1 2">D6-4</strain>
    </source>
</reference>
<proteinExistence type="predicted"/>